<sequence>ISAKNGTNCGKLLEQIVEQLPPPNYSRTGLLRLFVFDSVFSSSINSTIINVAVTDGIVRAGDKIASKLSGKTYTVLETGIFNTFYST</sequence>
<reference evidence="1" key="1">
    <citation type="submission" date="2021-02" db="EMBL/GenBank/DDBJ databases">
        <authorList>
            <person name="Nowell W R."/>
        </authorList>
    </citation>
    <scope>NUCLEOTIDE SEQUENCE</scope>
</reference>
<evidence type="ECO:0000313" key="2">
    <source>
        <dbReference type="Proteomes" id="UP000663848"/>
    </source>
</evidence>
<dbReference type="GO" id="GO:0097177">
    <property type="term" value="F:mitochondrial ribosome binding"/>
    <property type="evidence" value="ECO:0007669"/>
    <property type="project" value="TreeGrafter"/>
</dbReference>
<dbReference type="EMBL" id="CAJOBR010058155">
    <property type="protein sequence ID" value="CAF5066381.1"/>
    <property type="molecule type" value="Genomic_DNA"/>
</dbReference>
<dbReference type="Gene3D" id="2.40.30.10">
    <property type="entry name" value="Translation factors"/>
    <property type="match status" value="1"/>
</dbReference>
<dbReference type="GO" id="GO:0005525">
    <property type="term" value="F:GTP binding"/>
    <property type="evidence" value="ECO:0007669"/>
    <property type="project" value="InterPro"/>
</dbReference>
<dbReference type="SUPFAM" id="SSF50447">
    <property type="entry name" value="Translation proteins"/>
    <property type="match status" value="1"/>
</dbReference>
<protein>
    <submittedName>
        <fullName evidence="1">Uncharacterized protein</fullName>
    </submittedName>
</protein>
<comment type="caution">
    <text evidence="1">The sequence shown here is derived from an EMBL/GenBank/DDBJ whole genome shotgun (WGS) entry which is preliminary data.</text>
</comment>
<name>A0A822DDA8_9BILA</name>
<dbReference type="AlphaFoldDB" id="A0A822DDA8"/>
<organism evidence="1 2">
    <name type="scientific">Rotaria socialis</name>
    <dbReference type="NCBI Taxonomy" id="392032"/>
    <lineage>
        <taxon>Eukaryota</taxon>
        <taxon>Metazoa</taxon>
        <taxon>Spiralia</taxon>
        <taxon>Gnathifera</taxon>
        <taxon>Rotifera</taxon>
        <taxon>Eurotatoria</taxon>
        <taxon>Bdelloidea</taxon>
        <taxon>Philodinida</taxon>
        <taxon>Philodinidae</taxon>
        <taxon>Rotaria</taxon>
    </lineage>
</organism>
<dbReference type="PANTHER" id="PTHR43512:SF7">
    <property type="entry name" value="TRANSLATION FACTOR GUF1, MITOCHONDRIAL"/>
    <property type="match status" value="1"/>
</dbReference>
<dbReference type="GO" id="GO:0005739">
    <property type="term" value="C:mitochondrion"/>
    <property type="evidence" value="ECO:0007669"/>
    <property type="project" value="TreeGrafter"/>
</dbReference>
<dbReference type="GO" id="GO:0045727">
    <property type="term" value="P:positive regulation of translation"/>
    <property type="evidence" value="ECO:0007669"/>
    <property type="project" value="TreeGrafter"/>
</dbReference>
<feature type="non-terminal residue" evidence="1">
    <location>
        <position position="1"/>
    </location>
</feature>
<evidence type="ECO:0000313" key="1">
    <source>
        <dbReference type="EMBL" id="CAF5066381.1"/>
    </source>
</evidence>
<dbReference type="InterPro" id="IPR006297">
    <property type="entry name" value="EF-4"/>
</dbReference>
<dbReference type="Proteomes" id="UP000663848">
    <property type="component" value="Unassembled WGS sequence"/>
</dbReference>
<accession>A0A822DDA8</accession>
<proteinExistence type="predicted"/>
<dbReference type="PANTHER" id="PTHR43512">
    <property type="entry name" value="TRANSLATION FACTOR GUF1-RELATED"/>
    <property type="match status" value="1"/>
</dbReference>
<gene>
    <name evidence="1" type="ORF">QYT958_LOCUS42967</name>
</gene>
<dbReference type="InterPro" id="IPR009000">
    <property type="entry name" value="Transl_B-barrel_sf"/>
</dbReference>